<dbReference type="InterPro" id="IPR026983">
    <property type="entry name" value="DHC"/>
</dbReference>
<keyword evidence="6" id="KW-0547">Nucleotide-binding</keyword>
<dbReference type="Gene3D" id="6.10.140.1060">
    <property type="match status" value="1"/>
</dbReference>
<protein>
    <recommendedName>
        <fullName evidence="21">Dynein heavy chain 8, axonemal</fullName>
    </recommendedName>
</protein>
<evidence type="ECO:0000313" key="20">
    <source>
        <dbReference type="Proteomes" id="UP001209878"/>
    </source>
</evidence>
<feature type="domain" description="Dynein heavy chain ATP-binding dynein motor region" evidence="16">
    <location>
        <begin position="54"/>
        <end position="272"/>
    </location>
</feature>
<dbReference type="GO" id="GO:0005524">
    <property type="term" value="F:ATP binding"/>
    <property type="evidence" value="ECO:0007669"/>
    <property type="project" value="UniProtKB-KW"/>
</dbReference>
<evidence type="ECO:0000256" key="2">
    <source>
        <dbReference type="ARBA" id="ARBA00008887"/>
    </source>
</evidence>
<evidence type="ECO:0000259" key="18">
    <source>
        <dbReference type="Pfam" id="PF18199"/>
    </source>
</evidence>
<dbReference type="Gene3D" id="1.10.8.720">
    <property type="entry name" value="Region D6 of dynein motor"/>
    <property type="match status" value="1"/>
</dbReference>
<dbReference type="Pfam" id="PF18198">
    <property type="entry name" value="AAA_lid_11"/>
    <property type="match status" value="1"/>
</dbReference>
<dbReference type="Gene3D" id="1.20.920.20">
    <property type="match status" value="1"/>
</dbReference>
<dbReference type="GO" id="GO:0007018">
    <property type="term" value="P:microtubule-based movement"/>
    <property type="evidence" value="ECO:0007669"/>
    <property type="project" value="InterPro"/>
</dbReference>
<feature type="domain" description="Dynein heavy chain C-terminal" evidence="18">
    <location>
        <begin position="806"/>
        <end position="1099"/>
    </location>
</feature>
<feature type="coiled-coil region" evidence="14">
    <location>
        <begin position="214"/>
        <end position="241"/>
    </location>
</feature>
<evidence type="ECO:0000256" key="1">
    <source>
        <dbReference type="ARBA" id="ARBA00004430"/>
    </source>
</evidence>
<evidence type="ECO:0000259" key="17">
    <source>
        <dbReference type="Pfam" id="PF18198"/>
    </source>
</evidence>
<dbReference type="Gene3D" id="3.10.490.20">
    <property type="match status" value="1"/>
</dbReference>
<comment type="similarity">
    <text evidence="2">Belongs to the dynein heavy chain family.</text>
</comment>
<evidence type="ECO:0000256" key="6">
    <source>
        <dbReference type="ARBA" id="ARBA00022741"/>
    </source>
</evidence>
<dbReference type="InterPro" id="IPR042219">
    <property type="entry name" value="AAA_lid_11_sf"/>
</dbReference>
<dbReference type="AlphaFoldDB" id="A0AAD9P0Z7"/>
<accession>A0AAD9P0Z7</accession>
<dbReference type="GO" id="GO:0031514">
    <property type="term" value="C:motile cilium"/>
    <property type="evidence" value="ECO:0007669"/>
    <property type="project" value="UniProtKB-ARBA"/>
</dbReference>
<dbReference type="PANTHER" id="PTHR46961:SF18">
    <property type="entry name" value="DYNEIN AXONEMAL HEAVY CHAIN 5"/>
    <property type="match status" value="1"/>
</dbReference>
<dbReference type="GO" id="GO:0030286">
    <property type="term" value="C:dynein complex"/>
    <property type="evidence" value="ECO:0007669"/>
    <property type="project" value="UniProtKB-KW"/>
</dbReference>
<evidence type="ECO:0000256" key="14">
    <source>
        <dbReference type="SAM" id="Coils"/>
    </source>
</evidence>
<keyword evidence="11" id="KW-0505">Motor protein</keyword>
<dbReference type="InterPro" id="IPR004273">
    <property type="entry name" value="Dynein_heavy_D6_P-loop"/>
</dbReference>
<dbReference type="FunFam" id="3.40.50.300:FF:000049">
    <property type="entry name" value="Dynein, axonemal, heavy chain 5"/>
    <property type="match status" value="1"/>
</dbReference>
<dbReference type="FunFam" id="3.10.490.20:FF:000003">
    <property type="entry name" value="Dynein heavy chain 5, axonemal"/>
    <property type="match status" value="1"/>
</dbReference>
<keyword evidence="9 14" id="KW-0175">Coiled coil</keyword>
<evidence type="ECO:0000259" key="15">
    <source>
        <dbReference type="Pfam" id="PF03028"/>
    </source>
</evidence>
<dbReference type="InterPro" id="IPR041658">
    <property type="entry name" value="AAA_lid_11"/>
</dbReference>
<evidence type="ECO:0000256" key="4">
    <source>
        <dbReference type="ARBA" id="ARBA00022701"/>
    </source>
</evidence>
<sequence>MATAFLSYSGPFNQDFRLLLNKNWMNELKQRKILFTADINIVNMLTNQTMVGLWALQGLPTDELSIQNGIIVTQASRYPLLIDPQTQGKNWVKRREGGHELQLTNLNHKYFRQHLEDALSLGRPLLIEDVGEDLDPALDNILEKNFIKLGRSYKVKVGDKEIDVMNGFTLYITTKLPNPAYTPEISARTVIIDFTVTMKGLEDQLLGRVILTEKSELESERAKLMEDVQANKQKMKELEDNLLYRLTSTKGSLVDDEDLINVLNVTKVTALDVSQKLQTAAETEVKINIAREEYRPVAARGSILYFLITEMSFVNMMYQTSLKQFLNIFDLSIARATKSPIPAKRITNIILYMTFEVFKYAARGLYEEHKMTFTLLMALKIDMASHKIRREEFMTLIKGGAALDLNVVQAKPAKWIADLTWLNLVELSNLIQFSGILDQVARNEKSWKTWFDKEAPEKEAIPDGYETSLDVFRRLLLVRSWCPDRTLSQARSYIADSLGDKYAEGVILDIEKMWQESDSRTPLTGLLSMGSDPTNYIEQLAKKQKIDLHAISMGQGQEVHARRFMGLALANGDWVLLQNCHLSLDYVVEVMDQVNEAETIHDTFRLWVTTEVHPKFPITFLQMSIKFTNEPPQGVKAGLKRTYAGMAQDFLDISSMPQWKPMLFGVAFLHTVVQERRKFGPLGWNIPYEFNTADFNASVQFVQNHLDDMDIKKGVNWTTVRYMFGEIQYGGRVTDDFDKRLLITFCKVWFGDHMFQPSFNFFKGYVIPRVAKLEEYLDFIQLLPAYDTPEVFGLHPNADITYQSVTAKSILDTILSIQPKDSSGGTGETREATIYRLADDMLDKLPSDYIPFEVKAKLAKMGSLAPMNIFLQQEIDRMQRVISTVRTTLNDLKLAIDGTIIMSENLRDALDSMYDAKIPAVWQKISWDSSTLGFWFTELIERNSQFSDWCFNGRPNTFWMTGFFNAQGFLTAMRQEVTRAHKGWALDMVVLHNEVTRSLKDDIVNPPVEGVYVFGLFLEGAGWDRRGARLTEPKPKVLFEPLPIIHISAHLTKDVDPKMYSCPVYKKPRRTDLTYIASVELKSTQNPDHWILRGVALLCDTK</sequence>
<keyword evidence="13" id="KW-0966">Cell projection</keyword>
<dbReference type="Gene3D" id="1.20.1270.280">
    <property type="match status" value="1"/>
</dbReference>
<dbReference type="FunFam" id="1.10.8.720:FF:000004">
    <property type="entry name" value="Dynein heavy chain 5, axonemal"/>
    <property type="match status" value="1"/>
</dbReference>
<dbReference type="FunFam" id="1.10.8.1220:FF:000001">
    <property type="entry name" value="Dynein axonemal heavy chain 5"/>
    <property type="match status" value="1"/>
</dbReference>
<reference evidence="19" key="1">
    <citation type="journal article" date="2023" name="Mol. Biol. Evol.">
        <title>Third-Generation Sequencing Reveals the Adaptive Role of the Epigenome in Three Deep-Sea Polychaetes.</title>
        <authorList>
            <person name="Perez M."/>
            <person name="Aroh O."/>
            <person name="Sun Y."/>
            <person name="Lan Y."/>
            <person name="Juniper S.K."/>
            <person name="Young C.R."/>
            <person name="Angers B."/>
            <person name="Qian P.Y."/>
        </authorList>
    </citation>
    <scope>NUCLEOTIDE SEQUENCE</scope>
    <source>
        <strain evidence="19">R07B-5</strain>
    </source>
</reference>
<dbReference type="GO" id="GO:0008569">
    <property type="term" value="F:minus-end-directed microtubule motor activity"/>
    <property type="evidence" value="ECO:0007669"/>
    <property type="project" value="InterPro"/>
</dbReference>
<comment type="caution">
    <text evidence="19">The sequence shown here is derived from an EMBL/GenBank/DDBJ whole genome shotgun (WGS) entry which is preliminary data.</text>
</comment>
<keyword evidence="8" id="KW-0243">Dynein</keyword>
<evidence type="ECO:0000256" key="12">
    <source>
        <dbReference type="ARBA" id="ARBA00023212"/>
    </source>
</evidence>
<dbReference type="Proteomes" id="UP001209878">
    <property type="component" value="Unassembled WGS sequence"/>
</dbReference>
<dbReference type="InterPro" id="IPR043160">
    <property type="entry name" value="Dynein_C_barrel"/>
</dbReference>
<evidence type="ECO:0000256" key="5">
    <source>
        <dbReference type="ARBA" id="ARBA00022737"/>
    </source>
</evidence>
<comment type="subcellular location">
    <subcellularLocation>
        <location evidence="1">Cytoplasm</location>
        <location evidence="1">Cytoskeleton</location>
        <location evidence="1">Cilium axoneme</location>
    </subcellularLocation>
</comment>
<dbReference type="Gene3D" id="1.10.8.1220">
    <property type="match status" value="1"/>
</dbReference>
<dbReference type="InterPro" id="IPR041228">
    <property type="entry name" value="Dynein_C"/>
</dbReference>
<keyword evidence="10" id="KW-0969">Cilium</keyword>
<keyword evidence="20" id="KW-1185">Reference proteome</keyword>
<keyword evidence="5" id="KW-0677">Repeat</keyword>
<evidence type="ECO:0000259" key="16">
    <source>
        <dbReference type="Pfam" id="PF12781"/>
    </source>
</evidence>
<proteinExistence type="inferred from homology"/>
<dbReference type="GO" id="GO:0005874">
    <property type="term" value="C:microtubule"/>
    <property type="evidence" value="ECO:0007669"/>
    <property type="project" value="UniProtKB-KW"/>
</dbReference>
<evidence type="ECO:0008006" key="21">
    <source>
        <dbReference type="Google" id="ProtNLM"/>
    </source>
</evidence>
<evidence type="ECO:0000256" key="7">
    <source>
        <dbReference type="ARBA" id="ARBA00022840"/>
    </source>
</evidence>
<dbReference type="Pfam" id="PF12781">
    <property type="entry name" value="AAA_9"/>
    <property type="match status" value="1"/>
</dbReference>
<keyword evidence="4" id="KW-0493">Microtubule</keyword>
<evidence type="ECO:0000256" key="10">
    <source>
        <dbReference type="ARBA" id="ARBA00023069"/>
    </source>
</evidence>
<dbReference type="GO" id="GO:0005930">
    <property type="term" value="C:axoneme"/>
    <property type="evidence" value="ECO:0007669"/>
    <property type="project" value="UniProtKB-SubCell"/>
</dbReference>
<name>A0AAD9P0Z7_RIDPI</name>
<dbReference type="InterPro" id="IPR035706">
    <property type="entry name" value="AAA_9"/>
</dbReference>
<evidence type="ECO:0000256" key="11">
    <source>
        <dbReference type="ARBA" id="ARBA00023175"/>
    </source>
</evidence>
<feature type="domain" description="Dynein heavy chain region D6 P-loop" evidence="15">
    <location>
        <begin position="519"/>
        <end position="628"/>
    </location>
</feature>
<keyword evidence="12" id="KW-0206">Cytoskeleton</keyword>
<dbReference type="FunFam" id="3.40.50.300:FF:000320">
    <property type="entry name" value="Dynein, axonemal, heavy chain 5"/>
    <property type="match status" value="1"/>
</dbReference>
<dbReference type="InterPro" id="IPR027417">
    <property type="entry name" value="P-loop_NTPase"/>
</dbReference>
<gene>
    <name evidence="19" type="ORF">NP493_215g01000</name>
</gene>
<feature type="domain" description="Dynein heavy chain AAA lid" evidence="17">
    <location>
        <begin position="659"/>
        <end position="798"/>
    </location>
</feature>
<organism evidence="19 20">
    <name type="scientific">Ridgeia piscesae</name>
    <name type="common">Tubeworm</name>
    <dbReference type="NCBI Taxonomy" id="27915"/>
    <lineage>
        <taxon>Eukaryota</taxon>
        <taxon>Metazoa</taxon>
        <taxon>Spiralia</taxon>
        <taxon>Lophotrochozoa</taxon>
        <taxon>Annelida</taxon>
        <taxon>Polychaeta</taxon>
        <taxon>Sedentaria</taxon>
        <taxon>Canalipalpata</taxon>
        <taxon>Sabellida</taxon>
        <taxon>Siboglinidae</taxon>
        <taxon>Ridgeia</taxon>
    </lineage>
</organism>
<dbReference type="Gene3D" id="3.40.50.300">
    <property type="entry name" value="P-loop containing nucleotide triphosphate hydrolases"/>
    <property type="match status" value="2"/>
</dbReference>
<keyword evidence="7" id="KW-0067">ATP-binding</keyword>
<dbReference type="GO" id="GO:0045505">
    <property type="term" value="F:dynein intermediate chain binding"/>
    <property type="evidence" value="ECO:0007669"/>
    <property type="project" value="InterPro"/>
</dbReference>
<dbReference type="Pfam" id="PF03028">
    <property type="entry name" value="Dynein_heavy"/>
    <property type="match status" value="1"/>
</dbReference>
<dbReference type="EMBL" id="JAODUO010000216">
    <property type="protein sequence ID" value="KAK2185970.1"/>
    <property type="molecule type" value="Genomic_DNA"/>
</dbReference>
<dbReference type="PANTHER" id="PTHR46961">
    <property type="entry name" value="DYNEIN HEAVY CHAIN 1, AXONEMAL-LIKE PROTEIN"/>
    <property type="match status" value="1"/>
</dbReference>
<dbReference type="GO" id="GO:0051959">
    <property type="term" value="F:dynein light intermediate chain binding"/>
    <property type="evidence" value="ECO:0007669"/>
    <property type="project" value="InterPro"/>
</dbReference>
<dbReference type="FunFam" id="1.20.1270.280:FF:000002">
    <property type="entry name" value="Dynein heavy chain 5, axonemal"/>
    <property type="match status" value="1"/>
</dbReference>
<dbReference type="Pfam" id="PF18199">
    <property type="entry name" value="Dynein_C"/>
    <property type="match status" value="1"/>
</dbReference>
<evidence type="ECO:0000313" key="19">
    <source>
        <dbReference type="EMBL" id="KAK2185970.1"/>
    </source>
</evidence>
<evidence type="ECO:0000256" key="9">
    <source>
        <dbReference type="ARBA" id="ARBA00023054"/>
    </source>
</evidence>
<evidence type="ECO:0000256" key="3">
    <source>
        <dbReference type="ARBA" id="ARBA00022490"/>
    </source>
</evidence>
<keyword evidence="3" id="KW-0963">Cytoplasm</keyword>
<evidence type="ECO:0000256" key="8">
    <source>
        <dbReference type="ARBA" id="ARBA00023017"/>
    </source>
</evidence>
<evidence type="ECO:0000256" key="13">
    <source>
        <dbReference type="ARBA" id="ARBA00023273"/>
    </source>
</evidence>